<dbReference type="Pfam" id="PF00535">
    <property type="entry name" value="Glycos_transf_2"/>
    <property type="match status" value="1"/>
</dbReference>
<dbReference type="InterPro" id="IPR029044">
    <property type="entry name" value="Nucleotide-diphossugar_trans"/>
</dbReference>
<dbReference type="InterPro" id="IPR001173">
    <property type="entry name" value="Glyco_trans_2-like"/>
</dbReference>
<dbReference type="EMBL" id="CP027062">
    <property type="protein sequence ID" value="AVI51433.1"/>
    <property type="molecule type" value="Genomic_DNA"/>
</dbReference>
<dbReference type="PANTHER" id="PTHR43685:SF2">
    <property type="entry name" value="GLYCOSYLTRANSFERASE 2-LIKE DOMAIN-CONTAINING PROTEIN"/>
    <property type="match status" value="1"/>
</dbReference>
<evidence type="ECO:0000313" key="2">
    <source>
        <dbReference type="EMBL" id="AVI51433.1"/>
    </source>
</evidence>
<proteinExistence type="predicted"/>
<gene>
    <name evidence="2" type="ORF">C5O00_09715</name>
</gene>
<reference evidence="2 3" key="1">
    <citation type="submission" date="2018-02" db="EMBL/GenBank/DDBJ databases">
        <title>Genomic analysis of the strain RR4-38 isolated from a seawater recirculating aquaculture system.</title>
        <authorList>
            <person name="Kim Y.-S."/>
            <person name="Jang Y.H."/>
            <person name="Kim K.-H."/>
        </authorList>
    </citation>
    <scope>NUCLEOTIDE SEQUENCE [LARGE SCALE GENOMIC DNA]</scope>
    <source>
        <strain evidence="2 3">RR4-38</strain>
    </source>
</reference>
<dbReference type="Gene3D" id="3.90.550.10">
    <property type="entry name" value="Spore Coat Polysaccharide Biosynthesis Protein SpsA, Chain A"/>
    <property type="match status" value="1"/>
</dbReference>
<accession>A0A2S0HZ23</accession>
<keyword evidence="3" id="KW-1185">Reference proteome</keyword>
<organism evidence="2 3">
    <name type="scientific">Pukyongia salina</name>
    <dbReference type="NCBI Taxonomy" id="2094025"/>
    <lineage>
        <taxon>Bacteria</taxon>
        <taxon>Pseudomonadati</taxon>
        <taxon>Bacteroidota</taxon>
        <taxon>Flavobacteriia</taxon>
        <taxon>Flavobacteriales</taxon>
        <taxon>Flavobacteriaceae</taxon>
        <taxon>Pukyongia</taxon>
    </lineage>
</organism>
<dbReference type="InterPro" id="IPR050834">
    <property type="entry name" value="Glycosyltransf_2"/>
</dbReference>
<dbReference type="PANTHER" id="PTHR43685">
    <property type="entry name" value="GLYCOSYLTRANSFERASE"/>
    <property type="match status" value="1"/>
</dbReference>
<dbReference type="CDD" id="cd00761">
    <property type="entry name" value="Glyco_tranf_GTA_type"/>
    <property type="match status" value="1"/>
</dbReference>
<dbReference type="Proteomes" id="UP000238442">
    <property type="component" value="Chromosome"/>
</dbReference>
<dbReference type="AlphaFoldDB" id="A0A2S0HZ23"/>
<name>A0A2S0HZ23_9FLAO</name>
<dbReference type="SUPFAM" id="SSF53448">
    <property type="entry name" value="Nucleotide-diphospho-sugar transferases"/>
    <property type="match status" value="1"/>
</dbReference>
<feature type="domain" description="Glycosyltransferase 2-like" evidence="1">
    <location>
        <begin position="6"/>
        <end position="165"/>
    </location>
</feature>
<evidence type="ECO:0000259" key="1">
    <source>
        <dbReference type="Pfam" id="PF00535"/>
    </source>
</evidence>
<evidence type="ECO:0000313" key="3">
    <source>
        <dbReference type="Proteomes" id="UP000238442"/>
    </source>
</evidence>
<dbReference type="KEGG" id="aue:C5O00_09715"/>
<sequence length="312" mass="36824">MNPMVSIIIPTYNRASLLRETLESILDQTYQQWECLVVDDGSTDDTARLVSQFMDKDKRFRYLQRPEDRPKGANACRNYGFEHAGGSYINWFDSDDLMHEDKLELQVAQLEAGDSDFSVCQTMVFEEQISNKIGLRNKKLSSEDPFNDYVSHKIKWLTQAPLIRKSFLDRSGLKYDEEIQQSQELSFFSEVLAMGARYETIDQPLVYFRKHANSISFGNPSEAKQYSSCLVRLRILLRHSDKLKDEARQVVIKEMFTYFRELLISRHFNSAKKILRENHQSKEVLSWEERWRMHLAFNSYKYFKTGYKLLRI</sequence>
<protein>
    <recommendedName>
        <fullName evidence="1">Glycosyltransferase 2-like domain-containing protein</fullName>
    </recommendedName>
</protein>